<evidence type="ECO:0000313" key="1">
    <source>
        <dbReference type="EMBL" id="MDQ0320431.1"/>
    </source>
</evidence>
<proteinExistence type="predicted"/>
<gene>
    <name evidence="1" type="ORF">QO002_002569</name>
</gene>
<comment type="caution">
    <text evidence="1">The sequence shown here is derived from an EMBL/GenBank/DDBJ whole genome shotgun (WGS) entry which is preliminary data.</text>
</comment>
<reference evidence="1 2" key="1">
    <citation type="submission" date="2023-07" db="EMBL/GenBank/DDBJ databases">
        <title>Genomic Encyclopedia of Type Strains, Phase IV (KMG-IV): sequencing the most valuable type-strain genomes for metagenomic binning, comparative biology and taxonomic classification.</title>
        <authorList>
            <person name="Goeker M."/>
        </authorList>
    </citation>
    <scope>NUCLEOTIDE SEQUENCE [LARGE SCALE GENOMIC DNA]</scope>
    <source>
        <strain evidence="1 2">DSM 1112</strain>
    </source>
</reference>
<dbReference type="RefSeq" id="WP_307230171.1">
    <property type="nucleotide sequence ID" value="NZ_JAUSVF010000001.1"/>
</dbReference>
<accession>A0ABU0BQA2</accession>
<dbReference type="EMBL" id="JAUSVF010000001">
    <property type="protein sequence ID" value="MDQ0320431.1"/>
    <property type="molecule type" value="Genomic_DNA"/>
</dbReference>
<sequence>MTLVVTMSAVTAAYAAEAVKPSARVRGDGPAEQAIDILAAENRQEAKTVHAALAALRSPTSASLMLLSGRERLPQRSQRDALRFYREFLDDPPPPPDEDED</sequence>
<evidence type="ECO:0000313" key="2">
    <source>
        <dbReference type="Proteomes" id="UP001230207"/>
    </source>
</evidence>
<organism evidence="1 2">
    <name type="scientific">Pararhizobium capsulatum DSM 1112</name>
    <dbReference type="NCBI Taxonomy" id="1121113"/>
    <lineage>
        <taxon>Bacteria</taxon>
        <taxon>Pseudomonadati</taxon>
        <taxon>Pseudomonadota</taxon>
        <taxon>Alphaproteobacteria</taxon>
        <taxon>Hyphomicrobiales</taxon>
        <taxon>Rhizobiaceae</taxon>
        <taxon>Rhizobium/Agrobacterium group</taxon>
        <taxon>Pararhizobium</taxon>
    </lineage>
</organism>
<dbReference type="Proteomes" id="UP001230207">
    <property type="component" value="Unassembled WGS sequence"/>
</dbReference>
<keyword evidence="2" id="KW-1185">Reference proteome</keyword>
<name>A0ABU0BQA2_9HYPH</name>
<protein>
    <submittedName>
        <fullName evidence="1">Uncharacterized protein</fullName>
    </submittedName>
</protein>